<feature type="transmembrane region" description="Helical" evidence="8">
    <location>
        <begin position="167"/>
        <end position="185"/>
    </location>
</feature>
<evidence type="ECO:0000256" key="2">
    <source>
        <dbReference type="ARBA" id="ARBA00022617"/>
    </source>
</evidence>
<dbReference type="Pfam" id="PF01127">
    <property type="entry name" value="Sdh_cyt"/>
    <property type="match status" value="1"/>
</dbReference>
<dbReference type="InterPro" id="IPR018495">
    <property type="entry name" value="Succ_DH_cyt_bsu_CS"/>
</dbReference>
<feature type="transmembrane region" description="Helical" evidence="8">
    <location>
        <begin position="90"/>
        <end position="111"/>
    </location>
</feature>
<dbReference type="GO" id="GO:0006121">
    <property type="term" value="P:mitochondrial electron transport, succinate to ubiquinone"/>
    <property type="evidence" value="ECO:0007669"/>
    <property type="project" value="TreeGrafter"/>
</dbReference>
<dbReference type="GO" id="GO:0006099">
    <property type="term" value="P:tricarboxylic acid cycle"/>
    <property type="evidence" value="ECO:0007669"/>
    <property type="project" value="InterPro"/>
</dbReference>
<dbReference type="AlphaFoldDB" id="A0A6A6PVC8"/>
<dbReference type="InterPro" id="IPR000701">
    <property type="entry name" value="SuccDH_FuR_B_TM-su"/>
</dbReference>
<proteinExistence type="predicted"/>
<dbReference type="PANTHER" id="PTHR10978">
    <property type="entry name" value="SUCCINATE DEHYDROGENASE CYTOCHROME B560 SUBUNIT"/>
    <property type="match status" value="1"/>
</dbReference>
<dbReference type="InterPro" id="IPR034804">
    <property type="entry name" value="SQR/QFR_C/D"/>
</dbReference>
<keyword evidence="4" id="KW-0479">Metal-binding</keyword>
<dbReference type="OrthoDB" id="588261at2759"/>
<dbReference type="PROSITE" id="PS01001">
    <property type="entry name" value="SDH_CYT_2"/>
    <property type="match status" value="1"/>
</dbReference>
<evidence type="ECO:0000313" key="9">
    <source>
        <dbReference type="EMBL" id="KAF2483684.1"/>
    </source>
</evidence>
<dbReference type="Gene3D" id="1.20.1300.10">
    <property type="entry name" value="Fumarate reductase/succinate dehydrogenase, transmembrane subunit"/>
    <property type="match status" value="1"/>
</dbReference>
<evidence type="ECO:0000256" key="5">
    <source>
        <dbReference type="ARBA" id="ARBA00022989"/>
    </source>
</evidence>
<dbReference type="RefSeq" id="XP_033590254.1">
    <property type="nucleotide sequence ID" value="XM_033735462.1"/>
</dbReference>
<organism evidence="9 10">
    <name type="scientific">Neohortaea acidophila</name>
    <dbReference type="NCBI Taxonomy" id="245834"/>
    <lineage>
        <taxon>Eukaryota</taxon>
        <taxon>Fungi</taxon>
        <taxon>Dikarya</taxon>
        <taxon>Ascomycota</taxon>
        <taxon>Pezizomycotina</taxon>
        <taxon>Dothideomycetes</taxon>
        <taxon>Dothideomycetidae</taxon>
        <taxon>Mycosphaerellales</taxon>
        <taxon>Teratosphaeriaceae</taxon>
        <taxon>Neohortaea</taxon>
    </lineage>
</organism>
<dbReference type="GO" id="GO:0016020">
    <property type="term" value="C:membrane"/>
    <property type="evidence" value="ECO:0007669"/>
    <property type="project" value="UniProtKB-SubCell"/>
</dbReference>
<sequence>MLAQRVIHQSLRRVTASQQAFKFASPAAIATGLAFRTQRRTATATTISESSEHTKILAQQRLNRPVSPHLGIYQWQVTWIPSIMNRITGCTLSGAFYLFGTAYLIAPYAGWHLESASMAAAFAAWPFALQFATKLFFALPFTFHSLNGLRHLAWDTASMMTNPKVNSTGWVVIGASVVSAIGLALL</sequence>
<reference evidence="9" key="1">
    <citation type="journal article" date="2020" name="Stud. Mycol.">
        <title>101 Dothideomycetes genomes: a test case for predicting lifestyles and emergence of pathogens.</title>
        <authorList>
            <person name="Haridas S."/>
            <person name="Albert R."/>
            <person name="Binder M."/>
            <person name="Bloem J."/>
            <person name="Labutti K."/>
            <person name="Salamov A."/>
            <person name="Andreopoulos B."/>
            <person name="Baker S."/>
            <person name="Barry K."/>
            <person name="Bills G."/>
            <person name="Bluhm B."/>
            <person name="Cannon C."/>
            <person name="Castanera R."/>
            <person name="Culley D."/>
            <person name="Daum C."/>
            <person name="Ezra D."/>
            <person name="Gonzalez J."/>
            <person name="Henrissat B."/>
            <person name="Kuo A."/>
            <person name="Liang C."/>
            <person name="Lipzen A."/>
            <person name="Lutzoni F."/>
            <person name="Magnuson J."/>
            <person name="Mondo S."/>
            <person name="Nolan M."/>
            <person name="Ohm R."/>
            <person name="Pangilinan J."/>
            <person name="Park H.-J."/>
            <person name="Ramirez L."/>
            <person name="Alfaro M."/>
            <person name="Sun H."/>
            <person name="Tritt A."/>
            <person name="Yoshinaga Y."/>
            <person name="Zwiers L.-H."/>
            <person name="Turgeon B."/>
            <person name="Goodwin S."/>
            <person name="Spatafora J."/>
            <person name="Crous P."/>
            <person name="Grigoriev I."/>
        </authorList>
    </citation>
    <scope>NUCLEOTIDE SEQUENCE</scope>
    <source>
        <strain evidence="9">CBS 113389</strain>
    </source>
</reference>
<dbReference type="PANTHER" id="PTHR10978:SF5">
    <property type="entry name" value="SUCCINATE DEHYDROGENASE CYTOCHROME B560 SUBUNIT, MITOCHONDRIAL"/>
    <property type="match status" value="1"/>
</dbReference>
<evidence type="ECO:0000256" key="4">
    <source>
        <dbReference type="ARBA" id="ARBA00022723"/>
    </source>
</evidence>
<evidence type="ECO:0000256" key="8">
    <source>
        <dbReference type="SAM" id="Phobius"/>
    </source>
</evidence>
<comment type="subcellular location">
    <subcellularLocation>
        <location evidence="1">Membrane</location>
        <topology evidence="1">Multi-pass membrane protein</topology>
    </subcellularLocation>
</comment>
<dbReference type="InterPro" id="IPR014314">
    <property type="entry name" value="Succ_DH_cytb556"/>
</dbReference>
<dbReference type="SUPFAM" id="SSF81343">
    <property type="entry name" value="Fumarate reductase respiratory complex transmembrane subunits"/>
    <property type="match status" value="1"/>
</dbReference>
<keyword evidence="2" id="KW-0349">Heme</keyword>
<dbReference type="GO" id="GO:0005739">
    <property type="term" value="C:mitochondrion"/>
    <property type="evidence" value="ECO:0007669"/>
    <property type="project" value="GOC"/>
</dbReference>
<evidence type="ECO:0000256" key="6">
    <source>
        <dbReference type="ARBA" id="ARBA00023004"/>
    </source>
</evidence>
<keyword evidence="5 8" id="KW-1133">Transmembrane helix</keyword>
<gene>
    <name evidence="9" type="ORF">BDY17DRAFT_310642</name>
</gene>
<keyword evidence="7 8" id="KW-0472">Membrane</keyword>
<dbReference type="Proteomes" id="UP000799767">
    <property type="component" value="Unassembled WGS sequence"/>
</dbReference>
<protein>
    <submittedName>
        <fullName evidence="9">Mitochondrial succinate dehydrogenase subunit C</fullName>
    </submittedName>
</protein>
<dbReference type="EMBL" id="MU001635">
    <property type="protein sequence ID" value="KAF2483684.1"/>
    <property type="molecule type" value="Genomic_DNA"/>
</dbReference>
<feature type="transmembrane region" description="Helical" evidence="8">
    <location>
        <begin position="123"/>
        <end position="146"/>
    </location>
</feature>
<name>A0A6A6PVC8_9PEZI</name>
<evidence type="ECO:0000256" key="1">
    <source>
        <dbReference type="ARBA" id="ARBA00004141"/>
    </source>
</evidence>
<keyword evidence="6" id="KW-0408">Iron</keyword>
<dbReference type="GO" id="GO:0046872">
    <property type="term" value="F:metal ion binding"/>
    <property type="evidence" value="ECO:0007669"/>
    <property type="project" value="UniProtKB-KW"/>
</dbReference>
<evidence type="ECO:0000256" key="3">
    <source>
        <dbReference type="ARBA" id="ARBA00022692"/>
    </source>
</evidence>
<dbReference type="GO" id="GO:0009055">
    <property type="term" value="F:electron transfer activity"/>
    <property type="evidence" value="ECO:0007669"/>
    <property type="project" value="InterPro"/>
</dbReference>
<dbReference type="CDD" id="cd03499">
    <property type="entry name" value="SQR_TypeC_SdhC"/>
    <property type="match status" value="1"/>
</dbReference>
<dbReference type="GeneID" id="54476464"/>
<accession>A0A6A6PVC8</accession>
<keyword evidence="10" id="KW-1185">Reference proteome</keyword>
<dbReference type="NCBIfam" id="TIGR02970">
    <property type="entry name" value="succ_dehyd_cytB"/>
    <property type="match status" value="1"/>
</dbReference>
<evidence type="ECO:0000256" key="7">
    <source>
        <dbReference type="ARBA" id="ARBA00023136"/>
    </source>
</evidence>
<evidence type="ECO:0000313" key="10">
    <source>
        <dbReference type="Proteomes" id="UP000799767"/>
    </source>
</evidence>
<keyword evidence="3 8" id="KW-0812">Transmembrane</keyword>